<evidence type="ECO:0000313" key="1">
    <source>
        <dbReference type="EMBL" id="URD93181.1"/>
    </source>
</evidence>
<evidence type="ECO:0000313" key="2">
    <source>
        <dbReference type="Proteomes" id="UP001055439"/>
    </source>
</evidence>
<sequence>MDGWMDWVGTRAIAIGPNELGGGLLLGGKASAKRTVGVGAGGFFSLQCDPPFAASCWWILLDYCIGDSLARSVCPMAAL</sequence>
<accession>A0A9E7JUR1</accession>
<dbReference type="EMBL" id="CP097505">
    <property type="protein sequence ID" value="URD93181.1"/>
    <property type="molecule type" value="Genomic_DNA"/>
</dbReference>
<keyword evidence="2" id="KW-1185">Reference proteome</keyword>
<name>A0A9E7JUR1_9LILI</name>
<protein>
    <submittedName>
        <fullName evidence="1">Uncharacterized protein</fullName>
    </submittedName>
</protein>
<gene>
    <name evidence="1" type="ORF">MUK42_28108</name>
</gene>
<proteinExistence type="predicted"/>
<dbReference type="AlphaFoldDB" id="A0A9E7JUR1"/>
<organism evidence="1 2">
    <name type="scientific">Musa troglodytarum</name>
    <name type="common">fe'i banana</name>
    <dbReference type="NCBI Taxonomy" id="320322"/>
    <lineage>
        <taxon>Eukaryota</taxon>
        <taxon>Viridiplantae</taxon>
        <taxon>Streptophyta</taxon>
        <taxon>Embryophyta</taxon>
        <taxon>Tracheophyta</taxon>
        <taxon>Spermatophyta</taxon>
        <taxon>Magnoliopsida</taxon>
        <taxon>Liliopsida</taxon>
        <taxon>Zingiberales</taxon>
        <taxon>Musaceae</taxon>
        <taxon>Musa</taxon>
    </lineage>
</organism>
<dbReference type="Proteomes" id="UP001055439">
    <property type="component" value="Chromosome 3"/>
</dbReference>
<reference evidence="1" key="1">
    <citation type="submission" date="2022-05" db="EMBL/GenBank/DDBJ databases">
        <title>The Musa troglodytarum L. genome provides insights into the mechanism of non-climacteric behaviour and enrichment of carotenoids.</title>
        <authorList>
            <person name="Wang J."/>
        </authorList>
    </citation>
    <scope>NUCLEOTIDE SEQUENCE</scope>
    <source>
        <tissue evidence="1">Leaf</tissue>
    </source>
</reference>